<sequence>MNKIIKLTTVGLLVIGGSVVAVPAYAADLTCTDDLGSQTVSGNLLVPGGADCVLGGATVEGDIIVEEGGWLDATSVTVTGDVIATDAYGVSLDGTSVEGDISAYSADTTVGFLYVNDLRVGGSVEAGGIDVEVVDSAITGSLLTQQANYVDVVRTSVGGDVSIDRSGWGVSMTGAVVQGDVTVSGSSRDVLIGATADGGSDAFANTIGGGLSLTGNSANLRVANTTVYGALALDANTPGAIFGAGVRAGSTTGDYTGEAPTAPPTGDQSIAVTVPAQGSGELTWSIEGTSRLVDLGVAEQELDHFHAEGEIIPIRIQDTRAGNPGWSLTAQVSDFTAGGEQVSSKYLGWTPEVLENAGDAIAGAPVPSGFDEGEGLSVARTLASANEGHARGSSLVGADLDLKLPLETPRGTYTATVTLTALS</sequence>
<protein>
    <recommendedName>
        <fullName evidence="4">Polymer-forming cytoskeletal protein</fullName>
    </recommendedName>
</protein>
<gene>
    <name evidence="2" type="ORF">SAMN05216418_3369</name>
</gene>
<dbReference type="Proteomes" id="UP000183203">
    <property type="component" value="Unassembled WGS sequence"/>
</dbReference>
<keyword evidence="1" id="KW-0732">Signal</keyword>
<reference evidence="2 3" key="1">
    <citation type="submission" date="2016-09" db="EMBL/GenBank/DDBJ databases">
        <authorList>
            <person name="Capua I."/>
            <person name="De Benedictis P."/>
            <person name="Joannis T."/>
            <person name="Lombin L.H."/>
            <person name="Cattoli G."/>
        </authorList>
    </citation>
    <scope>NUCLEOTIDE SEQUENCE [LARGE SCALE GENOMIC DNA]</scope>
    <source>
        <strain evidence="2 3">NIO-1002</strain>
    </source>
</reference>
<dbReference type="RefSeq" id="WP_058233476.1">
    <property type="nucleotide sequence ID" value="NZ_FMYG01000009.1"/>
</dbReference>
<evidence type="ECO:0000256" key="1">
    <source>
        <dbReference type="SAM" id="SignalP"/>
    </source>
</evidence>
<feature type="signal peptide" evidence="1">
    <location>
        <begin position="1"/>
        <end position="26"/>
    </location>
</feature>
<organism evidence="2 3">
    <name type="scientific">Microbacterium enclense</name>
    <dbReference type="NCBI Taxonomy" id="993073"/>
    <lineage>
        <taxon>Bacteria</taxon>
        <taxon>Bacillati</taxon>
        <taxon>Actinomycetota</taxon>
        <taxon>Actinomycetes</taxon>
        <taxon>Micrococcales</taxon>
        <taxon>Microbacteriaceae</taxon>
        <taxon>Microbacterium</taxon>
    </lineage>
</organism>
<evidence type="ECO:0000313" key="3">
    <source>
        <dbReference type="Proteomes" id="UP000183203"/>
    </source>
</evidence>
<dbReference type="EMBL" id="FMYG01000009">
    <property type="protein sequence ID" value="SDC95514.1"/>
    <property type="molecule type" value="Genomic_DNA"/>
</dbReference>
<dbReference type="OrthoDB" id="9804511at2"/>
<evidence type="ECO:0008006" key="4">
    <source>
        <dbReference type="Google" id="ProtNLM"/>
    </source>
</evidence>
<dbReference type="AlphaFoldDB" id="A0A1G6QUD6"/>
<dbReference type="STRING" id="993073.AS029_15395"/>
<accession>A0A1G6QUD6</accession>
<name>A0A1G6QUD6_9MICO</name>
<feature type="chain" id="PRO_5009842998" description="Polymer-forming cytoskeletal protein" evidence="1">
    <location>
        <begin position="27"/>
        <end position="423"/>
    </location>
</feature>
<proteinExistence type="predicted"/>
<evidence type="ECO:0000313" key="2">
    <source>
        <dbReference type="EMBL" id="SDC95514.1"/>
    </source>
</evidence>